<dbReference type="EMBL" id="JBDJPC010000014">
    <property type="protein sequence ID" value="KAL1488356.1"/>
    <property type="molecule type" value="Genomic_DNA"/>
</dbReference>
<proteinExistence type="predicted"/>
<reference evidence="2 3" key="1">
    <citation type="submission" date="2024-05" db="EMBL/GenBank/DDBJ databases">
        <title>Genetic variation in Jamaican populations of the coffee berry borer (Hypothenemus hampei).</title>
        <authorList>
            <person name="Errbii M."/>
            <person name="Myrie A."/>
        </authorList>
    </citation>
    <scope>NUCLEOTIDE SEQUENCE [LARGE SCALE GENOMIC DNA]</scope>
    <source>
        <strain evidence="2">JA-Hopewell-2020-01-JO</strain>
        <tissue evidence="2">Whole body</tissue>
    </source>
</reference>
<accession>A0ABD1E1W1</accession>
<evidence type="ECO:0000256" key="1">
    <source>
        <dbReference type="SAM" id="Coils"/>
    </source>
</evidence>
<organism evidence="2 3">
    <name type="scientific">Hypothenemus hampei</name>
    <name type="common">Coffee berry borer</name>
    <dbReference type="NCBI Taxonomy" id="57062"/>
    <lineage>
        <taxon>Eukaryota</taxon>
        <taxon>Metazoa</taxon>
        <taxon>Ecdysozoa</taxon>
        <taxon>Arthropoda</taxon>
        <taxon>Hexapoda</taxon>
        <taxon>Insecta</taxon>
        <taxon>Pterygota</taxon>
        <taxon>Neoptera</taxon>
        <taxon>Endopterygota</taxon>
        <taxon>Coleoptera</taxon>
        <taxon>Polyphaga</taxon>
        <taxon>Cucujiformia</taxon>
        <taxon>Curculionidae</taxon>
        <taxon>Scolytinae</taxon>
        <taxon>Hypothenemus</taxon>
    </lineage>
</organism>
<evidence type="ECO:0000313" key="3">
    <source>
        <dbReference type="Proteomes" id="UP001566132"/>
    </source>
</evidence>
<evidence type="ECO:0000313" key="2">
    <source>
        <dbReference type="EMBL" id="KAL1488356.1"/>
    </source>
</evidence>
<keyword evidence="3" id="KW-1185">Reference proteome</keyword>
<name>A0ABD1E1W1_HYPHA</name>
<gene>
    <name evidence="2" type="ORF">ABEB36_014833</name>
</gene>
<dbReference type="AlphaFoldDB" id="A0ABD1E1W1"/>
<keyword evidence="1" id="KW-0175">Coiled coil</keyword>
<comment type="caution">
    <text evidence="2">The sequence shown here is derived from an EMBL/GenBank/DDBJ whole genome shotgun (WGS) entry which is preliminary data.</text>
</comment>
<feature type="coiled-coil region" evidence="1">
    <location>
        <begin position="84"/>
        <end position="126"/>
    </location>
</feature>
<sequence length="131" mass="15216">MRKDDVFVNVDPIEDPVEELLTKQGTDWSSCTPAQLRTPKSCELMSHENRKIRSGSSKKSAKDKITVWAQSKVHLAKIQKNCFLEEHKIKLKIMEDKAKKEMEIMEKESRLRIEILELQKQNLLSELSFSS</sequence>
<dbReference type="Proteomes" id="UP001566132">
    <property type="component" value="Unassembled WGS sequence"/>
</dbReference>
<protein>
    <submittedName>
        <fullName evidence="2">Uncharacterized protein</fullName>
    </submittedName>
</protein>